<feature type="chain" id="PRO_5037853475" evidence="1">
    <location>
        <begin position="30"/>
        <end position="167"/>
    </location>
</feature>
<feature type="signal peptide" evidence="1">
    <location>
        <begin position="1"/>
        <end position="29"/>
    </location>
</feature>
<organism evidence="3 4">
    <name type="scientific">Fibrella rubiginis</name>
    <dbReference type="NCBI Taxonomy" id="2817060"/>
    <lineage>
        <taxon>Bacteria</taxon>
        <taxon>Pseudomonadati</taxon>
        <taxon>Bacteroidota</taxon>
        <taxon>Cytophagia</taxon>
        <taxon>Cytophagales</taxon>
        <taxon>Spirosomataceae</taxon>
        <taxon>Fibrella</taxon>
    </lineage>
</organism>
<evidence type="ECO:0000313" key="3">
    <source>
        <dbReference type="EMBL" id="MBO0936048.1"/>
    </source>
</evidence>
<gene>
    <name evidence="3" type="ORF">J2I47_05770</name>
</gene>
<dbReference type="Proteomes" id="UP000664034">
    <property type="component" value="Unassembled WGS sequence"/>
</dbReference>
<proteinExistence type="predicted"/>
<dbReference type="NCBIfam" id="TIGR04183">
    <property type="entry name" value="Por_Secre_tail"/>
    <property type="match status" value="1"/>
</dbReference>
<dbReference type="AlphaFoldDB" id="A0A939GGJ5"/>
<feature type="domain" description="Secretion system C-terminal sorting" evidence="2">
    <location>
        <begin position="90"/>
        <end position="155"/>
    </location>
</feature>
<dbReference type="RefSeq" id="WP_207363595.1">
    <property type="nucleotide sequence ID" value="NZ_JAFMYV010000002.1"/>
</dbReference>
<dbReference type="InterPro" id="IPR026444">
    <property type="entry name" value="Secre_tail"/>
</dbReference>
<keyword evidence="4" id="KW-1185">Reference proteome</keyword>
<reference evidence="3" key="1">
    <citation type="submission" date="2021-03" db="EMBL/GenBank/DDBJ databases">
        <title>Fibrella sp. HMF5335 genome sequencing and assembly.</title>
        <authorList>
            <person name="Kang H."/>
            <person name="Kim H."/>
            <person name="Bae S."/>
            <person name="Joh K."/>
        </authorList>
    </citation>
    <scope>NUCLEOTIDE SEQUENCE</scope>
    <source>
        <strain evidence="3">HMF5335</strain>
    </source>
</reference>
<accession>A0A939GGJ5</accession>
<evidence type="ECO:0000259" key="2">
    <source>
        <dbReference type="Pfam" id="PF18962"/>
    </source>
</evidence>
<dbReference type="EMBL" id="JAFMYV010000002">
    <property type="protein sequence ID" value="MBO0936048.1"/>
    <property type="molecule type" value="Genomic_DNA"/>
</dbReference>
<name>A0A939GGJ5_9BACT</name>
<dbReference type="Pfam" id="PF18962">
    <property type="entry name" value="Por_Secre_tail"/>
    <property type="match status" value="1"/>
</dbReference>
<evidence type="ECO:0000256" key="1">
    <source>
        <dbReference type="SAM" id="SignalP"/>
    </source>
</evidence>
<sequence>MKKTMLCLIGSLALATGGMAQRISPSVLAAGGGSARTATMSLDWTVGEAVVETATTSTRLYTQGFHQPLLQVSEPPTLKVEAAGYSFTIAPNPVATNLTLGIAAPESSPLKLLLTDMNGRQYSLPIVPANTTSTQIDMTTFPAGIYLLRIGKTDGPQLKAYKILKTQ</sequence>
<keyword evidence="1" id="KW-0732">Signal</keyword>
<comment type="caution">
    <text evidence="3">The sequence shown here is derived from an EMBL/GenBank/DDBJ whole genome shotgun (WGS) entry which is preliminary data.</text>
</comment>
<evidence type="ECO:0000313" key="4">
    <source>
        <dbReference type="Proteomes" id="UP000664034"/>
    </source>
</evidence>
<protein>
    <submittedName>
        <fullName evidence="3">T9SS type A sorting domain-containing protein</fullName>
    </submittedName>
</protein>